<evidence type="ECO:0000313" key="2">
    <source>
        <dbReference type="Proteomes" id="UP000253744"/>
    </source>
</evidence>
<dbReference type="EMBL" id="CP031163">
    <property type="protein sequence ID" value="AXH00888.1"/>
    <property type="molecule type" value="Genomic_DNA"/>
</dbReference>
<dbReference type="KEGG" id="dwu:DVJ83_17385"/>
<geneLocation type="plasmid" evidence="2">
    <name>pdrdi</name>
</geneLocation>
<proteinExistence type="predicted"/>
<dbReference type="AlphaFoldDB" id="A0A345IMG5"/>
<gene>
    <name evidence="1" type="ORF">DVJ83_17385</name>
</gene>
<accession>A0A345IMG5</accession>
<sequence>MKMFTLSTTYDASVLLKPFMVNGTAVGVKVDGGRIQPLYWNKQYATVKFSPKAKMLDFYVKTNLPVSWQRITVDLVTPKMTIYRKAAFPSK</sequence>
<evidence type="ECO:0000313" key="1">
    <source>
        <dbReference type="EMBL" id="AXH00888.1"/>
    </source>
</evidence>
<dbReference type="RefSeq" id="WP_114673536.1">
    <property type="nucleotide sequence ID" value="NZ_CALTYN010000004.1"/>
</dbReference>
<dbReference type="Proteomes" id="UP000253744">
    <property type="component" value="Plasmid pDrdI"/>
</dbReference>
<organism evidence="1 2">
    <name type="scientific">Deinococcus wulumuqiensis</name>
    <dbReference type="NCBI Taxonomy" id="980427"/>
    <lineage>
        <taxon>Bacteria</taxon>
        <taxon>Thermotogati</taxon>
        <taxon>Deinococcota</taxon>
        <taxon>Deinococci</taxon>
        <taxon>Deinococcales</taxon>
        <taxon>Deinococcaceae</taxon>
        <taxon>Deinococcus</taxon>
    </lineage>
</organism>
<keyword evidence="1" id="KW-0614">Plasmid</keyword>
<name>A0A345IMG5_9DEIO</name>
<protein>
    <submittedName>
        <fullName evidence="1">Uncharacterized protein</fullName>
    </submittedName>
</protein>
<reference evidence="1 2" key="1">
    <citation type="submission" date="2018-07" db="EMBL/GenBank/DDBJ databases">
        <title>Complete Genome and Methylome Analysis of Deinococcus wulumuqiensis NEB 479.</title>
        <authorList>
            <person name="Fomenkov A."/>
            <person name="Luyten Y."/>
            <person name="Vincze T."/>
            <person name="Anton B.P."/>
            <person name="Clark T."/>
            <person name="Roberts R.J."/>
            <person name="Morgan R.D."/>
        </authorList>
    </citation>
    <scope>NUCLEOTIDE SEQUENCE [LARGE SCALE GENOMIC DNA]</scope>
    <source>
        <strain evidence="1 2">NEB 479</strain>
        <plasmid evidence="2">Plasmid pdrdi</plasmid>
    </source>
</reference>